<keyword evidence="9" id="KW-1185">Reference proteome</keyword>
<evidence type="ECO:0000256" key="4">
    <source>
        <dbReference type="ARBA" id="ARBA00022691"/>
    </source>
</evidence>
<feature type="binding site" evidence="6">
    <location>
        <position position="165"/>
    </location>
    <ligand>
        <name>S-adenosyl-L-methionine</name>
        <dbReference type="ChEBI" id="CHEBI:59789"/>
    </ligand>
</feature>
<organism evidence="8 9">
    <name type="scientific">Ancylobacter defluvii</name>
    <dbReference type="NCBI Taxonomy" id="1282440"/>
    <lineage>
        <taxon>Bacteria</taxon>
        <taxon>Pseudomonadati</taxon>
        <taxon>Pseudomonadota</taxon>
        <taxon>Alphaproteobacteria</taxon>
        <taxon>Hyphomicrobiales</taxon>
        <taxon>Xanthobacteraceae</taxon>
        <taxon>Ancylobacter</taxon>
    </lineage>
</organism>
<name>A0A9W6K1N4_9HYPH</name>
<evidence type="ECO:0000256" key="5">
    <source>
        <dbReference type="ARBA" id="ARBA00022694"/>
    </source>
</evidence>
<dbReference type="InterPro" id="IPR001537">
    <property type="entry name" value="SpoU_MeTrfase"/>
</dbReference>
<comment type="caution">
    <text evidence="6">Lacks conserved residue(s) required for the propagation of feature annotation.</text>
</comment>
<feature type="domain" description="tRNA/rRNA methyltransferase SpoU type" evidence="7">
    <location>
        <begin position="45"/>
        <end position="183"/>
    </location>
</feature>
<sequence length="200" mass="21110">MRQSAPPPCCTFIHLGRVDAMLSPQSRRFRRPLVRTSPGTAAMSIRLALYQPDIAQNAGTLARLGTCLGLELHIIEPAGFPVGDAGFRRAGMDYLDRATIRRHASFDAFEAWRLAAQARLLLATTRGAVPYVAFRFAAGDVLLLGRESAGVPEPVHAAADARLLIPLAAGTRSLNVAIAGAMIAGEALRQLGGFPAGAAA</sequence>
<keyword evidence="5 6" id="KW-0819">tRNA processing</keyword>
<dbReference type="GO" id="GO:0008757">
    <property type="term" value="F:S-adenosylmethionine-dependent methyltransferase activity"/>
    <property type="evidence" value="ECO:0007669"/>
    <property type="project" value="UniProtKB-UniRule"/>
</dbReference>
<keyword evidence="2 6" id="KW-0489">Methyltransferase</keyword>
<evidence type="ECO:0000256" key="2">
    <source>
        <dbReference type="ARBA" id="ARBA00022603"/>
    </source>
</evidence>
<dbReference type="GO" id="GO:0002130">
    <property type="term" value="P:wobble position ribose methylation"/>
    <property type="evidence" value="ECO:0007669"/>
    <property type="project" value="TreeGrafter"/>
</dbReference>
<protein>
    <recommendedName>
        <fullName evidence="6">tRNA (cytidine(34)-2'-O)-methyltransferase</fullName>
        <ecNumber evidence="6">2.1.1.207</ecNumber>
    </recommendedName>
    <alternativeName>
        <fullName evidence="6">tRNA (cytidine/uridine-2'-O-)-methyltransferase TrmL</fullName>
    </alternativeName>
</protein>
<gene>
    <name evidence="6 8" type="primary">trmL</name>
    <name evidence="8" type="ORF">GCM10017653_46560</name>
</gene>
<proteinExistence type="inferred from homology"/>
<dbReference type="EMBL" id="BSFM01000021">
    <property type="protein sequence ID" value="GLK86586.1"/>
    <property type="molecule type" value="Genomic_DNA"/>
</dbReference>
<dbReference type="Gene3D" id="3.40.1280.10">
    <property type="match status" value="1"/>
</dbReference>
<dbReference type="InterPro" id="IPR029026">
    <property type="entry name" value="tRNA_m1G_MTases_N"/>
</dbReference>
<evidence type="ECO:0000256" key="1">
    <source>
        <dbReference type="ARBA" id="ARBA00022490"/>
    </source>
</evidence>
<feature type="binding site" evidence="6">
    <location>
        <position position="145"/>
    </location>
    <ligand>
        <name>S-adenosyl-L-methionine</name>
        <dbReference type="ChEBI" id="CHEBI:59789"/>
    </ligand>
</feature>
<keyword evidence="1 6" id="KW-0963">Cytoplasm</keyword>
<evidence type="ECO:0000313" key="8">
    <source>
        <dbReference type="EMBL" id="GLK86586.1"/>
    </source>
</evidence>
<comment type="catalytic activity">
    <reaction evidence="6">
        <text>5-carboxymethylaminomethyluridine(34) in tRNA(Leu) + S-adenosyl-L-methionine = 5-carboxymethylaminomethyl-2'-O-methyluridine(34) in tRNA(Leu) + S-adenosyl-L-homocysteine + H(+)</text>
        <dbReference type="Rhea" id="RHEA:43088"/>
        <dbReference type="Rhea" id="RHEA-COMP:10333"/>
        <dbReference type="Rhea" id="RHEA-COMP:10334"/>
        <dbReference type="ChEBI" id="CHEBI:15378"/>
        <dbReference type="ChEBI" id="CHEBI:57856"/>
        <dbReference type="ChEBI" id="CHEBI:59789"/>
        <dbReference type="ChEBI" id="CHEBI:74508"/>
        <dbReference type="ChEBI" id="CHEBI:74511"/>
        <dbReference type="EC" id="2.1.1.207"/>
    </reaction>
</comment>
<dbReference type="InterPro" id="IPR016914">
    <property type="entry name" value="TrmL"/>
</dbReference>
<comment type="caution">
    <text evidence="8">The sequence shown here is derived from an EMBL/GenBank/DDBJ whole genome shotgun (WGS) entry which is preliminary data.</text>
</comment>
<dbReference type="InterPro" id="IPR029028">
    <property type="entry name" value="Alpha/beta_knot_MTases"/>
</dbReference>
<dbReference type="PANTHER" id="PTHR42971">
    <property type="entry name" value="TRNA (CYTIDINE(34)-2'-O)-METHYLTRANSFERASE"/>
    <property type="match status" value="1"/>
</dbReference>
<accession>A0A9W6K1N4</accession>
<dbReference type="GO" id="GO:0003723">
    <property type="term" value="F:RNA binding"/>
    <property type="evidence" value="ECO:0007669"/>
    <property type="project" value="InterPro"/>
</dbReference>
<reference evidence="8" key="2">
    <citation type="submission" date="2023-01" db="EMBL/GenBank/DDBJ databases">
        <authorList>
            <person name="Sun Q."/>
            <person name="Evtushenko L."/>
        </authorList>
    </citation>
    <scope>NUCLEOTIDE SEQUENCE</scope>
    <source>
        <strain evidence="8">VKM B-2789</strain>
    </source>
</reference>
<dbReference type="AlphaFoldDB" id="A0A9W6K1N4"/>
<dbReference type="GO" id="GO:0005737">
    <property type="term" value="C:cytoplasm"/>
    <property type="evidence" value="ECO:0007669"/>
    <property type="project" value="UniProtKB-SubCell"/>
</dbReference>
<dbReference type="SUPFAM" id="SSF75217">
    <property type="entry name" value="alpha/beta knot"/>
    <property type="match status" value="1"/>
</dbReference>
<keyword evidence="3 6" id="KW-0808">Transferase</keyword>
<keyword evidence="4 6" id="KW-0949">S-adenosyl-L-methionine</keyword>
<feature type="binding site" evidence="6">
    <location>
        <position position="173"/>
    </location>
    <ligand>
        <name>S-adenosyl-L-methionine</name>
        <dbReference type="ChEBI" id="CHEBI:59789"/>
    </ligand>
</feature>
<evidence type="ECO:0000256" key="6">
    <source>
        <dbReference type="HAMAP-Rule" id="MF_01885"/>
    </source>
</evidence>
<dbReference type="Proteomes" id="UP001143330">
    <property type="component" value="Unassembled WGS sequence"/>
</dbReference>
<dbReference type="HAMAP" id="MF_01885">
    <property type="entry name" value="tRNA_methyltr_TrmL"/>
    <property type="match status" value="1"/>
</dbReference>
<dbReference type="GO" id="GO:0008175">
    <property type="term" value="F:tRNA methyltransferase activity"/>
    <property type="evidence" value="ECO:0007669"/>
    <property type="project" value="UniProtKB-UniRule"/>
</dbReference>
<comment type="similarity">
    <text evidence="6">Belongs to the class IV-like SAM-binding methyltransferase superfamily. RNA methyltransferase TrmH family. TrmL subfamily.</text>
</comment>
<dbReference type="EC" id="2.1.1.207" evidence="6"/>
<dbReference type="PANTHER" id="PTHR42971:SF1">
    <property type="entry name" value="TRNA (CYTIDINE(34)-2'-O)-METHYLTRANSFERASE"/>
    <property type="match status" value="1"/>
</dbReference>
<evidence type="ECO:0000313" key="9">
    <source>
        <dbReference type="Proteomes" id="UP001143330"/>
    </source>
</evidence>
<reference evidence="8" key="1">
    <citation type="journal article" date="2014" name="Int. J. Syst. Evol. Microbiol.">
        <title>Complete genome sequence of Corynebacterium casei LMG S-19264T (=DSM 44701T), isolated from a smear-ripened cheese.</title>
        <authorList>
            <consortium name="US DOE Joint Genome Institute (JGI-PGF)"/>
            <person name="Walter F."/>
            <person name="Albersmeier A."/>
            <person name="Kalinowski J."/>
            <person name="Ruckert C."/>
        </authorList>
    </citation>
    <scope>NUCLEOTIDE SEQUENCE</scope>
    <source>
        <strain evidence="8">VKM B-2789</strain>
    </source>
</reference>
<comment type="subcellular location">
    <subcellularLocation>
        <location evidence="6">Cytoplasm</location>
    </subcellularLocation>
</comment>
<evidence type="ECO:0000259" key="7">
    <source>
        <dbReference type="Pfam" id="PF00588"/>
    </source>
</evidence>
<comment type="catalytic activity">
    <reaction evidence="6">
        <text>cytidine(34) in tRNA + S-adenosyl-L-methionine = 2'-O-methylcytidine(34) in tRNA + S-adenosyl-L-homocysteine + H(+)</text>
        <dbReference type="Rhea" id="RHEA:43084"/>
        <dbReference type="Rhea" id="RHEA-COMP:10331"/>
        <dbReference type="Rhea" id="RHEA-COMP:10332"/>
        <dbReference type="ChEBI" id="CHEBI:15378"/>
        <dbReference type="ChEBI" id="CHEBI:57856"/>
        <dbReference type="ChEBI" id="CHEBI:59789"/>
        <dbReference type="ChEBI" id="CHEBI:74495"/>
        <dbReference type="ChEBI" id="CHEBI:82748"/>
        <dbReference type="EC" id="2.1.1.207"/>
    </reaction>
</comment>
<comment type="function">
    <text evidence="6">Methylates the ribose at the nucleotide 34 wobble position in the two leucyl isoacceptors tRNA(Leu)(CmAA) and tRNA(Leu)(cmnm5UmAA). Catalyzes the methyl transfer from S-adenosyl-L-methionine to the 2'-OH of the wobble nucleotide.</text>
</comment>
<comment type="subunit">
    <text evidence="6">Homodimer.</text>
</comment>
<evidence type="ECO:0000256" key="3">
    <source>
        <dbReference type="ARBA" id="ARBA00022679"/>
    </source>
</evidence>
<dbReference type="Pfam" id="PF00588">
    <property type="entry name" value="SpoU_methylase"/>
    <property type="match status" value="1"/>
</dbReference>